<dbReference type="GO" id="GO:0005179">
    <property type="term" value="F:hormone activity"/>
    <property type="evidence" value="ECO:0007669"/>
    <property type="project" value="InterPro"/>
</dbReference>
<evidence type="ECO:0000256" key="1">
    <source>
        <dbReference type="ARBA" id="ARBA00004613"/>
    </source>
</evidence>
<accession>A0A8I6RE04</accession>
<keyword evidence="4" id="KW-1015">Disulfide bond</keyword>
<dbReference type="GO" id="GO:0005615">
    <property type="term" value="C:extracellular space"/>
    <property type="evidence" value="ECO:0007669"/>
    <property type="project" value="TreeGrafter"/>
</dbReference>
<evidence type="ECO:0000313" key="8">
    <source>
        <dbReference type="Proteomes" id="UP000494040"/>
    </source>
</evidence>
<comment type="subcellular location">
    <subcellularLocation>
        <location evidence="1">Secreted</location>
    </subcellularLocation>
</comment>
<protein>
    <recommendedName>
        <fullName evidence="6">Glycoprotein hormone subunit beta domain-containing protein</fullName>
    </recommendedName>
</protein>
<dbReference type="InterPro" id="IPR029034">
    <property type="entry name" value="Cystine-knot_cytokine"/>
</dbReference>
<reference evidence="7" key="1">
    <citation type="submission" date="2022-01" db="UniProtKB">
        <authorList>
            <consortium name="EnsemblMetazoa"/>
        </authorList>
    </citation>
    <scope>IDENTIFICATION</scope>
</reference>
<evidence type="ECO:0000256" key="5">
    <source>
        <dbReference type="SAM" id="SignalP"/>
    </source>
</evidence>
<dbReference type="PANTHER" id="PTHR11515">
    <property type="entry name" value="GLYCOPROTEIN HORMONE BETA CHAIN"/>
    <property type="match status" value="1"/>
</dbReference>
<dbReference type="KEGG" id="clec:106663812"/>
<feature type="chain" id="PRO_5035250418" description="Glycoprotein hormone subunit beta domain-containing protein" evidence="5">
    <location>
        <begin position="23"/>
        <end position="167"/>
    </location>
</feature>
<dbReference type="Proteomes" id="UP000494040">
    <property type="component" value="Unassembled WGS sequence"/>
</dbReference>
<dbReference type="CTD" id="3355097"/>
<dbReference type="OMA" id="HPVCVHG"/>
<dbReference type="Pfam" id="PF00007">
    <property type="entry name" value="Cys_knot"/>
    <property type="match status" value="1"/>
</dbReference>
<dbReference type="OrthoDB" id="10006958at2759"/>
<dbReference type="GO" id="GO:0005737">
    <property type="term" value="C:cytoplasm"/>
    <property type="evidence" value="ECO:0007669"/>
    <property type="project" value="TreeGrafter"/>
</dbReference>
<dbReference type="CDD" id="cd00069">
    <property type="entry name" value="GHB_like"/>
    <property type="match status" value="1"/>
</dbReference>
<proteinExistence type="inferred from homology"/>
<dbReference type="AlphaFoldDB" id="A0A8I6RE04"/>
<dbReference type="EnsemblMetazoa" id="XM_014388903.2">
    <property type="protein sequence ID" value="XP_014244389.1"/>
    <property type="gene ID" value="LOC106663812"/>
</dbReference>
<evidence type="ECO:0000256" key="3">
    <source>
        <dbReference type="ARBA" id="ARBA00022525"/>
    </source>
</evidence>
<evidence type="ECO:0000256" key="4">
    <source>
        <dbReference type="ARBA" id="ARBA00023157"/>
    </source>
</evidence>
<dbReference type="RefSeq" id="XP_014244389.1">
    <property type="nucleotide sequence ID" value="XM_014388903.2"/>
</dbReference>
<feature type="signal peptide" evidence="5">
    <location>
        <begin position="1"/>
        <end position="22"/>
    </location>
</feature>
<keyword evidence="8" id="KW-1185">Reference proteome</keyword>
<dbReference type="GO" id="GO:0007186">
    <property type="term" value="P:G protein-coupled receptor signaling pathway"/>
    <property type="evidence" value="ECO:0007669"/>
    <property type="project" value="TreeGrafter"/>
</dbReference>
<evidence type="ECO:0000259" key="6">
    <source>
        <dbReference type="Pfam" id="PF00007"/>
    </source>
</evidence>
<dbReference type="SUPFAM" id="SSF57501">
    <property type="entry name" value="Cystine-knot cytokines"/>
    <property type="match status" value="1"/>
</dbReference>
<dbReference type="InterPro" id="IPR001545">
    <property type="entry name" value="Gonadotropin_bsu"/>
</dbReference>
<feature type="domain" description="Glycoprotein hormone subunit beta" evidence="6">
    <location>
        <begin position="58"/>
        <end position="138"/>
    </location>
</feature>
<comment type="similarity">
    <text evidence="2">Belongs to the glycoprotein hormones subunit beta family.</text>
</comment>
<evidence type="ECO:0000256" key="2">
    <source>
        <dbReference type="ARBA" id="ARBA00006552"/>
    </source>
</evidence>
<keyword evidence="5" id="KW-0732">Signal</keyword>
<sequence length="167" mass="18765">MTAHNSHRAAVAFVILVGCAAGIELDTNELTKSTLACHKRIFSYKVAQHDSKGRICWDTISVMSCWGRCVSDEISDWRFPYKRSNHPVCMHGIREPRKVILKHCEEGAEPGTEVYEYLHAVSCKCHVCKSSEASCQGFRKPLLFANEGTFSHFGSAWDYILHMLGDA</sequence>
<dbReference type="PANTHER" id="PTHR11515:SF13">
    <property type="entry name" value="GLYCOPROTEIN HORMONE BETA 5, ISOFORM A"/>
    <property type="match status" value="1"/>
</dbReference>
<dbReference type="GeneID" id="106663812"/>
<dbReference type="Gene3D" id="2.10.90.10">
    <property type="entry name" value="Cystine-knot cytokines"/>
    <property type="match status" value="1"/>
</dbReference>
<evidence type="ECO:0000313" key="7">
    <source>
        <dbReference type="EnsemblMetazoa" id="XP_014244389.1"/>
    </source>
</evidence>
<organism evidence="7 8">
    <name type="scientific">Cimex lectularius</name>
    <name type="common">Bed bug</name>
    <name type="synonym">Acanthia lectularia</name>
    <dbReference type="NCBI Taxonomy" id="79782"/>
    <lineage>
        <taxon>Eukaryota</taxon>
        <taxon>Metazoa</taxon>
        <taxon>Ecdysozoa</taxon>
        <taxon>Arthropoda</taxon>
        <taxon>Hexapoda</taxon>
        <taxon>Insecta</taxon>
        <taxon>Pterygota</taxon>
        <taxon>Neoptera</taxon>
        <taxon>Paraneoptera</taxon>
        <taxon>Hemiptera</taxon>
        <taxon>Heteroptera</taxon>
        <taxon>Panheteroptera</taxon>
        <taxon>Cimicomorpha</taxon>
        <taxon>Cimicidae</taxon>
        <taxon>Cimex</taxon>
    </lineage>
</organism>
<dbReference type="InterPro" id="IPR006208">
    <property type="entry name" value="Glyco_hormone_CN"/>
</dbReference>
<name>A0A8I6RE04_CIMLE</name>
<keyword evidence="3" id="KW-0964">Secreted</keyword>